<protein>
    <submittedName>
        <fullName evidence="1">Uncharacterized protein</fullName>
    </submittedName>
</protein>
<evidence type="ECO:0000313" key="1">
    <source>
        <dbReference type="EMBL" id="QTE02777.1"/>
    </source>
</evidence>
<sequence length="94" mass="10660">MFHYSGHARSRNRQLFLCTGNTRVDRLHSTAVPAATLSEVGRVLVLTRVEGEAAEPRYRFAHEELRATAVQQLGRLLMATYEERLARSSDQFGQ</sequence>
<dbReference type="Proteomes" id="UP000663908">
    <property type="component" value="Chromosome"/>
</dbReference>
<dbReference type="EMBL" id="CP071839">
    <property type="protein sequence ID" value="QTE02777.1"/>
    <property type="molecule type" value="Genomic_DNA"/>
</dbReference>
<dbReference type="RefSeq" id="WP_208036032.1">
    <property type="nucleotide sequence ID" value="NZ_CP071839.1"/>
</dbReference>
<accession>A0ABX7U1R9</accession>
<proteinExistence type="predicted"/>
<organism evidence="1 2">
    <name type="scientific">Streptomyces cyanogenus</name>
    <dbReference type="NCBI Taxonomy" id="80860"/>
    <lineage>
        <taxon>Bacteria</taxon>
        <taxon>Bacillati</taxon>
        <taxon>Actinomycetota</taxon>
        <taxon>Actinomycetes</taxon>
        <taxon>Kitasatosporales</taxon>
        <taxon>Streptomycetaceae</taxon>
        <taxon>Streptomyces</taxon>
    </lineage>
</organism>
<reference evidence="1 2" key="1">
    <citation type="submission" date="2021-03" db="EMBL/GenBank/DDBJ databases">
        <title>Complete genome sequence of Streptomyces cyanogenus S136, producer of anticancer angucycline landomycin A.</title>
        <authorList>
            <person name="Hrab P."/>
            <person name="Ruckert C."/>
            <person name="Busche T."/>
            <person name="Ostash I."/>
            <person name="Kalinowski J."/>
            <person name="Fedorenko V."/>
            <person name="Yushchuk O."/>
            <person name="Ostash B."/>
        </authorList>
    </citation>
    <scope>NUCLEOTIDE SEQUENCE [LARGE SCALE GENOMIC DNA]</scope>
    <source>
        <strain evidence="1 2">S136</strain>
    </source>
</reference>
<evidence type="ECO:0000313" key="2">
    <source>
        <dbReference type="Proteomes" id="UP000663908"/>
    </source>
</evidence>
<keyword evidence="2" id="KW-1185">Reference proteome</keyword>
<gene>
    <name evidence="1" type="ORF">S1361_35925</name>
</gene>
<name>A0ABX7U1R9_STRCY</name>